<dbReference type="InterPro" id="IPR005543">
    <property type="entry name" value="PASTA_dom"/>
</dbReference>
<name>A0ABY4PB11_9LACO</name>
<keyword evidence="3 4" id="KW-0472">Membrane</keyword>
<feature type="transmembrane region" description="Helical" evidence="4">
    <location>
        <begin position="21"/>
        <end position="43"/>
    </location>
</feature>
<keyword evidence="7" id="KW-1185">Reference proteome</keyword>
<dbReference type="PANTHER" id="PTHR30627:SF26">
    <property type="entry name" value="PENICILLIN-BINDING PROTEIN 2B"/>
    <property type="match status" value="1"/>
</dbReference>
<evidence type="ECO:0000256" key="1">
    <source>
        <dbReference type="ARBA" id="ARBA00004162"/>
    </source>
</evidence>
<dbReference type="Pfam" id="PF03717">
    <property type="entry name" value="PBP_dimer"/>
    <property type="match status" value="1"/>
</dbReference>
<comment type="similarity">
    <text evidence="2">Belongs to the transpeptidase family.</text>
</comment>
<evidence type="ECO:0000259" key="5">
    <source>
        <dbReference type="PROSITE" id="PS51178"/>
    </source>
</evidence>
<dbReference type="Gene3D" id="3.30.70.2110">
    <property type="match status" value="1"/>
</dbReference>
<dbReference type="PROSITE" id="PS51178">
    <property type="entry name" value="PASTA"/>
    <property type="match status" value="1"/>
</dbReference>
<reference evidence="6" key="1">
    <citation type="journal article" date="2022" name="Int. J. Syst. Evol. Microbiol.">
        <title>Apilactobacillus apisilvae sp. nov., Nicolia spurrieriana gen. nov. sp. nov., Bombilactobacillus folatiphilus sp. nov. and Bombilactobacillus thymidiniphilus sp. nov., four new lactic acid bacterial isolates from stingless bees Tetragonula carbonaria and Austroplebeia australis.</title>
        <authorList>
            <person name="Oliphant S.A."/>
            <person name="Watson-Haigh N.S."/>
            <person name="Sumby K.M."/>
            <person name="Gardner J."/>
            <person name="Groom S."/>
            <person name="Jiranek V."/>
        </authorList>
    </citation>
    <scope>NUCLEOTIDE SEQUENCE</scope>
    <source>
        <strain evidence="6">SG4_D2</strain>
    </source>
</reference>
<evidence type="ECO:0000256" key="4">
    <source>
        <dbReference type="SAM" id="Phobius"/>
    </source>
</evidence>
<protein>
    <submittedName>
        <fullName evidence="6">Penicillin-binding protein</fullName>
    </submittedName>
</protein>
<dbReference type="SMART" id="SM00740">
    <property type="entry name" value="PASTA"/>
    <property type="match status" value="2"/>
</dbReference>
<dbReference type="Gene3D" id="2.20.70.70">
    <property type="match status" value="1"/>
</dbReference>
<dbReference type="CDD" id="cd06575">
    <property type="entry name" value="PASTA_Pbp2x-like_2"/>
    <property type="match status" value="1"/>
</dbReference>
<gene>
    <name evidence="6" type="ORF">MOO45_03400</name>
</gene>
<proteinExistence type="inferred from homology"/>
<dbReference type="SUPFAM" id="SSF56519">
    <property type="entry name" value="Penicillin binding protein dimerisation domain"/>
    <property type="match status" value="1"/>
</dbReference>
<dbReference type="InterPro" id="IPR036138">
    <property type="entry name" value="PBP_dimer_sf"/>
</dbReference>
<dbReference type="CDD" id="cd06576">
    <property type="entry name" value="PASTA_Pbp2x-like_1"/>
    <property type="match status" value="1"/>
</dbReference>
<keyword evidence="4" id="KW-0812">Transmembrane</keyword>
<dbReference type="Pfam" id="PF03793">
    <property type="entry name" value="PASTA"/>
    <property type="match status" value="1"/>
</dbReference>
<dbReference type="Gene3D" id="3.40.710.10">
    <property type="entry name" value="DD-peptidase/beta-lactamase superfamily"/>
    <property type="match status" value="1"/>
</dbReference>
<evidence type="ECO:0000256" key="2">
    <source>
        <dbReference type="ARBA" id="ARBA00007171"/>
    </source>
</evidence>
<dbReference type="SUPFAM" id="SSF54184">
    <property type="entry name" value="Penicillin-binding protein 2x (pbp-2x), c-terminal domain"/>
    <property type="match status" value="2"/>
</dbReference>
<accession>A0ABY4PB11</accession>
<dbReference type="RefSeq" id="WP_249514979.1">
    <property type="nucleotide sequence ID" value="NZ_CP093366.1"/>
</dbReference>
<evidence type="ECO:0000313" key="6">
    <source>
        <dbReference type="EMBL" id="UQS82701.1"/>
    </source>
</evidence>
<dbReference type="Pfam" id="PF00905">
    <property type="entry name" value="Transpeptidase"/>
    <property type="match status" value="1"/>
</dbReference>
<dbReference type="SUPFAM" id="SSF56601">
    <property type="entry name" value="beta-lactamase/transpeptidase-like"/>
    <property type="match status" value="1"/>
</dbReference>
<feature type="domain" description="PASTA" evidence="5">
    <location>
        <begin position="605"/>
        <end position="665"/>
    </location>
</feature>
<dbReference type="Proteomes" id="UP000831495">
    <property type="component" value="Chromosome"/>
</dbReference>
<comment type="subcellular location">
    <subcellularLocation>
        <location evidence="1">Cell membrane</location>
        <topology evidence="1">Single-pass membrane protein</topology>
    </subcellularLocation>
</comment>
<organism evidence="6 7">
    <name type="scientific">Bombilactobacillus folatiphilus</name>
    <dbReference type="NCBI Taxonomy" id="2923362"/>
    <lineage>
        <taxon>Bacteria</taxon>
        <taxon>Bacillati</taxon>
        <taxon>Bacillota</taxon>
        <taxon>Bacilli</taxon>
        <taxon>Lactobacillales</taxon>
        <taxon>Lactobacillaceae</taxon>
        <taxon>Bombilactobacillus</taxon>
    </lineage>
</organism>
<keyword evidence="4" id="KW-1133">Transmembrane helix</keyword>
<evidence type="ECO:0000256" key="3">
    <source>
        <dbReference type="ARBA" id="ARBA00023136"/>
    </source>
</evidence>
<dbReference type="InterPro" id="IPR050515">
    <property type="entry name" value="Beta-lactam/transpept"/>
</dbReference>
<dbReference type="InterPro" id="IPR001460">
    <property type="entry name" value="PCN-bd_Tpept"/>
</dbReference>
<evidence type="ECO:0000313" key="7">
    <source>
        <dbReference type="Proteomes" id="UP000831495"/>
    </source>
</evidence>
<dbReference type="PANTHER" id="PTHR30627">
    <property type="entry name" value="PEPTIDOGLYCAN D,D-TRANSPEPTIDASE"/>
    <property type="match status" value="1"/>
</dbReference>
<dbReference type="Gene3D" id="3.90.1310.10">
    <property type="entry name" value="Penicillin-binding protein 2a (Domain 2)"/>
    <property type="match status" value="1"/>
</dbReference>
<sequence>MSNHKAEDKRIINKARRDRRIIGRFFLIIIALFFIICIFRFTYITISGHVGSVDLSKRTEQKYRHKKTLSALRGSIFANDGTKIAYSDQSYELYAVIDPTYHSTVGKPLYVHDKKKTAQTLSRYIPMNAKEIYEILNPKEKTTFQVEFGTAGQNISFGMKKAIQKKHLQGIYFQAVPNRSYPNGNFASNTIGLAQISESTTKKKKSSQGVMGLESYYNKVLEGKNGYEINYTDPEGYTLPKTHKKTKLPVQGSNVYTTLDLNYQHYLEQLLDDVYTKYHPQSMQAIVTTPKNGHIIAISQRPTFNPDTKENIMNSWQDLNLQDTYEPGSVFKVLTLAASINSGNYNPNQYYHSGAITIGDRTIHDWNTNGWGEIPFNQAFPRSSNVGMVNLEQQMGASTWLKYMKKFKIGKLTNITLPGEVAGSINFQHASDQAITSFGQSVSVTALQMVQALGAIGNHGKLMQPQLVSQIENPNTGKIKKIMPKEVGQPVSDKTTQQVLDAMRDVVRKDYGTGSMYKIPGQDVAVKTGTAQISSSKGGYLTGSNDYVYSVAGLAPASNPKYLVYITMKKPQVMTKAPEQMLAEIFNPMMQRLLGTGKIENVETSDTSISMPELTNQSLASVRQTLNKQHLTAGVVGTGSKVVQQLPSAKTPVVQNQRVILLTDGAMTMPDVRGWSKNDLLKLAEITGKKIVLKGHGYAYKQSVAPQSVLNNVKEVVVSLKQN</sequence>
<dbReference type="EMBL" id="CP093366">
    <property type="protein sequence ID" value="UQS82701.1"/>
    <property type="molecule type" value="Genomic_DNA"/>
</dbReference>
<dbReference type="InterPro" id="IPR005311">
    <property type="entry name" value="PBP_dimer"/>
</dbReference>
<dbReference type="InterPro" id="IPR012338">
    <property type="entry name" value="Beta-lactam/transpept-like"/>
</dbReference>